<protein>
    <recommendedName>
        <fullName evidence="5">Pentatricopeptide repeat-containing protein</fullName>
    </recommendedName>
</protein>
<accession>A0A9D4VNK9</accession>
<feature type="repeat" description="PPR" evidence="2">
    <location>
        <begin position="5"/>
        <end position="39"/>
    </location>
</feature>
<keyword evidence="1" id="KW-0677">Repeat</keyword>
<dbReference type="InterPro" id="IPR011990">
    <property type="entry name" value="TPR-like_helical_dom_sf"/>
</dbReference>
<dbReference type="EMBL" id="JAMSHJ010000007">
    <property type="protein sequence ID" value="KAI5387253.1"/>
    <property type="molecule type" value="Genomic_DNA"/>
</dbReference>
<keyword evidence="4" id="KW-1185">Reference proteome</keyword>
<dbReference type="FunFam" id="1.25.40.10:FF:000730">
    <property type="entry name" value="Pentatricopeptide repeat-containing protein, chloroplastic"/>
    <property type="match status" value="1"/>
</dbReference>
<feature type="repeat" description="PPR" evidence="2">
    <location>
        <begin position="206"/>
        <end position="240"/>
    </location>
</feature>
<dbReference type="Pfam" id="PF13041">
    <property type="entry name" value="PPR_2"/>
    <property type="match status" value="3"/>
</dbReference>
<feature type="repeat" description="PPR" evidence="2">
    <location>
        <begin position="377"/>
        <end position="407"/>
    </location>
</feature>
<dbReference type="FunFam" id="1.25.40.10:FF:000073">
    <property type="entry name" value="Pentatricopeptide repeat-containing protein chloroplastic"/>
    <property type="match status" value="1"/>
</dbReference>
<reference evidence="3 4" key="1">
    <citation type="journal article" date="2022" name="Nat. Genet.">
        <title>Improved pea reference genome and pan-genome highlight genomic features and evolutionary characteristics.</title>
        <authorList>
            <person name="Yang T."/>
            <person name="Liu R."/>
            <person name="Luo Y."/>
            <person name="Hu S."/>
            <person name="Wang D."/>
            <person name="Wang C."/>
            <person name="Pandey M.K."/>
            <person name="Ge S."/>
            <person name="Xu Q."/>
            <person name="Li N."/>
            <person name="Li G."/>
            <person name="Huang Y."/>
            <person name="Saxena R.K."/>
            <person name="Ji Y."/>
            <person name="Li M."/>
            <person name="Yan X."/>
            <person name="He Y."/>
            <person name="Liu Y."/>
            <person name="Wang X."/>
            <person name="Xiang C."/>
            <person name="Varshney R.K."/>
            <person name="Ding H."/>
            <person name="Gao S."/>
            <person name="Zong X."/>
        </authorList>
    </citation>
    <scope>NUCLEOTIDE SEQUENCE [LARGE SCALE GENOMIC DNA]</scope>
    <source>
        <strain evidence="3 4">cv. Zhongwan 6</strain>
    </source>
</reference>
<feature type="repeat" description="PPR" evidence="2">
    <location>
        <begin position="105"/>
        <end position="139"/>
    </location>
</feature>
<proteinExistence type="predicted"/>
<organism evidence="3 4">
    <name type="scientific">Pisum sativum</name>
    <name type="common">Garden pea</name>
    <name type="synonym">Lathyrus oleraceus</name>
    <dbReference type="NCBI Taxonomy" id="3888"/>
    <lineage>
        <taxon>Eukaryota</taxon>
        <taxon>Viridiplantae</taxon>
        <taxon>Streptophyta</taxon>
        <taxon>Embryophyta</taxon>
        <taxon>Tracheophyta</taxon>
        <taxon>Spermatophyta</taxon>
        <taxon>Magnoliopsida</taxon>
        <taxon>eudicotyledons</taxon>
        <taxon>Gunneridae</taxon>
        <taxon>Pentapetalae</taxon>
        <taxon>rosids</taxon>
        <taxon>fabids</taxon>
        <taxon>Fabales</taxon>
        <taxon>Fabaceae</taxon>
        <taxon>Papilionoideae</taxon>
        <taxon>50 kb inversion clade</taxon>
        <taxon>NPAAA clade</taxon>
        <taxon>Hologalegina</taxon>
        <taxon>IRL clade</taxon>
        <taxon>Fabeae</taxon>
        <taxon>Lathyrus</taxon>
    </lineage>
</organism>
<dbReference type="NCBIfam" id="TIGR00756">
    <property type="entry name" value="PPR"/>
    <property type="match status" value="7"/>
</dbReference>
<dbReference type="InterPro" id="IPR002885">
    <property type="entry name" value="PPR_rpt"/>
</dbReference>
<dbReference type="FunFam" id="1.25.40.10:FF:000285">
    <property type="entry name" value="Pentatricopeptide repeat-containing protein, chloroplastic"/>
    <property type="match status" value="1"/>
</dbReference>
<evidence type="ECO:0000256" key="1">
    <source>
        <dbReference type="ARBA" id="ARBA00022737"/>
    </source>
</evidence>
<dbReference type="Pfam" id="PF01535">
    <property type="entry name" value="PPR"/>
    <property type="match status" value="4"/>
</dbReference>
<evidence type="ECO:0000313" key="4">
    <source>
        <dbReference type="Proteomes" id="UP001058974"/>
    </source>
</evidence>
<evidence type="ECO:0000256" key="2">
    <source>
        <dbReference type="PROSITE-ProRule" id="PRU00708"/>
    </source>
</evidence>
<gene>
    <name evidence="3" type="ORF">KIW84_073409</name>
</gene>
<dbReference type="PROSITE" id="PS51375">
    <property type="entry name" value="PPR"/>
    <property type="match status" value="6"/>
</dbReference>
<sequence length="472" mass="53079">MLRRDTVTWTAIIDGYLKFNLDDEAFKLFCGSIKHGVQPNSKMFVCFMNLCCKRVDIALGKQIHACILKSNWRNLIVDSAVVNFYSKCGKISSAFRTFDRMEKRDVVCWTTIITACSQQGLGHEALLMFLQMLCDGFFPNEYTICAALKACGENKALKFGTQLHGAIIKKICKNDVFIGTSVVDMYAKCGEIASSKKVFDRMRVRNTATWTSIISGYARNGFGEEALNFFRLMKRNRVYVNKLTLVCVMMACGTIKASLIGREVHAHKIKSIVHTNMYIESTLIWFYCKCKQYSPALNVLKHLPFRDVVSWTSMISGCGQLGLETEALEFLREMMEEGVSPNSYTYSAALKACAKLEAPIQGQLIHSNASKTPAMSNVFVNSALIYMYAKSGYIADAFQVFDKMPERNLVSWKAMIMGYARNGHCNKALKLMYRMQAEGFVVDDYIFSTVLTACGGIDCGDIDWDLESSARL</sequence>
<dbReference type="FunFam" id="1.25.40.10:FF:000983">
    <property type="entry name" value="Pentatricopeptide repeat-containing protein, chloroplastic"/>
    <property type="match status" value="1"/>
</dbReference>
<dbReference type="Gene3D" id="1.25.40.10">
    <property type="entry name" value="Tetratricopeptide repeat domain"/>
    <property type="match status" value="5"/>
</dbReference>
<dbReference type="PANTHER" id="PTHR24015">
    <property type="entry name" value="OS07G0578800 PROTEIN-RELATED"/>
    <property type="match status" value="1"/>
</dbReference>
<evidence type="ECO:0000313" key="3">
    <source>
        <dbReference type="EMBL" id="KAI5387253.1"/>
    </source>
</evidence>
<feature type="repeat" description="PPR" evidence="2">
    <location>
        <begin position="408"/>
        <end position="442"/>
    </location>
</feature>
<dbReference type="PANTHER" id="PTHR24015:SF739">
    <property type="entry name" value="OS03G0644200 PROTEIN"/>
    <property type="match status" value="1"/>
</dbReference>
<evidence type="ECO:0008006" key="5">
    <source>
        <dbReference type="Google" id="ProtNLM"/>
    </source>
</evidence>
<dbReference type="Proteomes" id="UP001058974">
    <property type="component" value="Chromosome 7"/>
</dbReference>
<feature type="repeat" description="PPR" evidence="2">
    <location>
        <begin position="307"/>
        <end position="341"/>
    </location>
</feature>
<dbReference type="AlphaFoldDB" id="A0A9D4VNK9"/>
<comment type="caution">
    <text evidence="3">The sequence shown here is derived from an EMBL/GenBank/DDBJ whole genome shotgun (WGS) entry which is preliminary data.</text>
</comment>
<name>A0A9D4VNK9_PEA</name>
<dbReference type="InterPro" id="IPR046960">
    <property type="entry name" value="PPR_At4g14850-like_plant"/>
</dbReference>
<dbReference type="GO" id="GO:0003723">
    <property type="term" value="F:RNA binding"/>
    <property type="evidence" value="ECO:0007669"/>
    <property type="project" value="InterPro"/>
</dbReference>
<dbReference type="GO" id="GO:0009451">
    <property type="term" value="P:RNA modification"/>
    <property type="evidence" value="ECO:0007669"/>
    <property type="project" value="InterPro"/>
</dbReference>
<dbReference type="Gramene" id="Psat07G0340900-T2">
    <property type="protein sequence ID" value="KAI5387253.1"/>
    <property type="gene ID" value="KIW84_073409"/>
</dbReference>